<evidence type="ECO:0000259" key="1">
    <source>
        <dbReference type="PROSITE" id="PS51186"/>
    </source>
</evidence>
<dbReference type="Proteomes" id="UP000359125">
    <property type="component" value="Unassembled WGS sequence"/>
</dbReference>
<dbReference type="InterPro" id="IPR000182">
    <property type="entry name" value="GNAT_dom"/>
</dbReference>
<keyword evidence="2" id="KW-0012">Acyltransferase</keyword>
<dbReference type="NCBIfam" id="TIGR03585">
    <property type="entry name" value="PseH"/>
    <property type="match status" value="1"/>
</dbReference>
<dbReference type="InterPro" id="IPR020036">
    <property type="entry name" value="PseH"/>
</dbReference>
<dbReference type="InterPro" id="IPR016181">
    <property type="entry name" value="Acyl_CoA_acyltransferase"/>
</dbReference>
<keyword evidence="2" id="KW-0808">Transferase</keyword>
<evidence type="ECO:0000313" key="2">
    <source>
        <dbReference type="EMBL" id="MQK24721.1"/>
    </source>
</evidence>
<evidence type="ECO:0000313" key="3">
    <source>
        <dbReference type="Proteomes" id="UP000359125"/>
    </source>
</evidence>
<gene>
    <name evidence="2" type="primary">pseH</name>
    <name evidence="2" type="ORF">EIZ93_10400</name>
</gene>
<comment type="caution">
    <text evidence="2">The sequence shown here is derived from an EMBL/GenBank/DDBJ whole genome shotgun (WGS) entry which is preliminary data.</text>
</comment>
<dbReference type="GO" id="GO:0016747">
    <property type="term" value="F:acyltransferase activity, transferring groups other than amino-acyl groups"/>
    <property type="evidence" value="ECO:0007669"/>
    <property type="project" value="InterPro"/>
</dbReference>
<feature type="domain" description="N-acetyltransferase" evidence="1">
    <location>
        <begin position="14"/>
        <end position="174"/>
    </location>
</feature>
<dbReference type="PANTHER" id="PTHR43415">
    <property type="entry name" value="SPERMIDINE N(1)-ACETYLTRANSFERASE"/>
    <property type="match status" value="1"/>
</dbReference>
<dbReference type="SUPFAM" id="SSF55729">
    <property type="entry name" value="Acyl-CoA N-acyltransferases (Nat)"/>
    <property type="match status" value="1"/>
</dbReference>
<dbReference type="EMBL" id="RYCF01000025">
    <property type="protein sequence ID" value="MQK24721.1"/>
    <property type="molecule type" value="Genomic_DNA"/>
</dbReference>
<dbReference type="EC" id="2.3.1.202" evidence="2"/>
<dbReference type="PROSITE" id="PS51186">
    <property type="entry name" value="GNAT"/>
    <property type="match status" value="1"/>
</dbReference>
<sequence length="200" mass="23932">MLMSVENVKKLNLLNIVHSSEDIQEKVRIIRNEPQIRKWMYTDHLIAKDEHKNWIERLSNESRNIVYVVMNDNDEPIGVVSVNSIDLKNKKADWAYYLTANSRTGVGAVLEFFVIDYVFNYLHLEKLNCEVIEHNDAVVRLHEKFGFKQEGFRESNILKDNKRFGVYHLGLTKEKWNQMREFLKDKYYKIFSQYMVGFYR</sequence>
<dbReference type="AlphaFoldDB" id="A0A5P0J7P6"/>
<dbReference type="Pfam" id="PF13420">
    <property type="entry name" value="Acetyltransf_4"/>
    <property type="match status" value="1"/>
</dbReference>
<organism evidence="2 3">
    <name type="scientific">Escherichia coli</name>
    <dbReference type="NCBI Taxonomy" id="562"/>
    <lineage>
        <taxon>Bacteria</taxon>
        <taxon>Pseudomonadati</taxon>
        <taxon>Pseudomonadota</taxon>
        <taxon>Gammaproteobacteria</taxon>
        <taxon>Enterobacterales</taxon>
        <taxon>Enterobacteriaceae</taxon>
        <taxon>Escherichia</taxon>
    </lineage>
</organism>
<name>A0A5P0J7P6_ECOLX</name>
<accession>A0A5P0J7P6</accession>
<proteinExistence type="predicted"/>
<dbReference type="Gene3D" id="3.40.630.30">
    <property type="match status" value="1"/>
</dbReference>
<reference evidence="2 3" key="1">
    <citation type="journal article" date="2019" name="Environ. Health Perspect.">
        <title>Inter-host Transmission of Carbapenemase-Producing Escherichia coli among Humans and Backyard Animals.</title>
        <authorList>
            <person name="Li J."/>
            <person name="Bi Z."/>
            <person name="Ma S."/>
            <person name="Chen B."/>
            <person name="Cai C."/>
            <person name="He J."/>
            <person name="Schwarz S."/>
            <person name="Sun C."/>
            <person name="Zhou Y."/>
            <person name="Yin J."/>
            <person name="Hulth A."/>
            <person name="Wang Y."/>
            <person name="Shen Z."/>
            <person name="Wang S."/>
            <person name="Wu C."/>
            <person name="Nilsson L.E."/>
            <person name="Walsh T.R."/>
            <person name="Borjesson S."/>
            <person name="Shen J."/>
            <person name="Sun Q."/>
            <person name="Wang Y."/>
        </authorList>
    </citation>
    <scope>NUCLEOTIDE SEQUENCE [LARGE SCALE GENOMIC DNA]</scope>
    <source>
        <strain evidence="2 3">A016f</strain>
    </source>
</reference>
<dbReference type="PANTHER" id="PTHR43415:SF3">
    <property type="entry name" value="GNAT-FAMILY ACETYLTRANSFERASE"/>
    <property type="match status" value="1"/>
</dbReference>
<protein>
    <submittedName>
        <fullName evidence="2">UDP-4-amino-4, 6-dideoxy-N-acetyl-beta-L-altrosamine N-acetyltransferase</fullName>
        <ecNumber evidence="2">2.3.1.202</ecNumber>
    </submittedName>
</protein>